<comment type="caution">
    <text evidence="7">The sequence shown here is derived from an EMBL/GenBank/DDBJ whole genome shotgun (WGS) entry which is preliminary data.</text>
</comment>
<gene>
    <name evidence="7" type="ORF">IPP15_10480</name>
</gene>
<keyword evidence="3" id="KW-0998">Cell outer membrane</keyword>
<dbReference type="GO" id="GO:0009279">
    <property type="term" value="C:cell outer membrane"/>
    <property type="evidence" value="ECO:0007669"/>
    <property type="project" value="UniProtKB-SubCell"/>
</dbReference>
<dbReference type="PROSITE" id="PS01068">
    <property type="entry name" value="OMPA_1"/>
    <property type="match status" value="1"/>
</dbReference>
<evidence type="ECO:0000313" key="8">
    <source>
        <dbReference type="Proteomes" id="UP000808337"/>
    </source>
</evidence>
<feature type="region of interest" description="Disordered" evidence="5">
    <location>
        <begin position="465"/>
        <end position="484"/>
    </location>
</feature>
<proteinExistence type="predicted"/>
<dbReference type="InterPro" id="IPR006690">
    <property type="entry name" value="OMPA-like_CS"/>
</dbReference>
<dbReference type="InterPro" id="IPR006665">
    <property type="entry name" value="OmpA-like"/>
</dbReference>
<dbReference type="PANTHER" id="PTHR30329:SF21">
    <property type="entry name" value="LIPOPROTEIN YIAD-RELATED"/>
    <property type="match status" value="1"/>
</dbReference>
<dbReference type="AlphaFoldDB" id="A0A9D7SVB8"/>
<dbReference type="PRINTS" id="PR01021">
    <property type="entry name" value="OMPADOMAIN"/>
</dbReference>
<evidence type="ECO:0000256" key="5">
    <source>
        <dbReference type="SAM" id="MobiDB-lite"/>
    </source>
</evidence>
<evidence type="ECO:0000313" key="7">
    <source>
        <dbReference type="EMBL" id="MBK9982829.1"/>
    </source>
</evidence>
<keyword evidence="2 4" id="KW-0472">Membrane</keyword>
<comment type="subcellular location">
    <subcellularLocation>
        <location evidence="1">Cell outer membrane</location>
    </subcellularLocation>
</comment>
<dbReference type="InterPro" id="IPR050330">
    <property type="entry name" value="Bact_OuterMem_StrucFunc"/>
</dbReference>
<evidence type="ECO:0000259" key="6">
    <source>
        <dbReference type="PROSITE" id="PS51123"/>
    </source>
</evidence>
<dbReference type="EMBL" id="JADKGY010000008">
    <property type="protein sequence ID" value="MBK9982829.1"/>
    <property type="molecule type" value="Genomic_DNA"/>
</dbReference>
<dbReference type="Gene3D" id="2.120.10.30">
    <property type="entry name" value="TolB, C-terminal domain"/>
    <property type="match status" value="1"/>
</dbReference>
<sequence>MIKFSTLFLLLFPLVIFCQTNPITFIPLPDGINTPDNEELGRWTIDGKAIIFTRLTKDHVDLLTAHLDSLSGVSGVEKMFFNASYKGGGHAISPDGKSLIMAICGRNDGLGGCDLYNSEFQDGAWTAPRNLGHAFNGTTWESQPAYGLDGMTIYFASTRAGGYGGSDIWMVHQLAPNVWSNPINAGGSINTAFNEGSPFIHFDGRTMYFMRDGTEGYGGYDLYIAHMGIDGQWKPAENMGKSINSAADEGGLALHPDGKTAMITRSTPNHQNDLFEFKLPEQFQSEPIQALYVNVTDEETKKPVTARLEIFEINKNDTIRNSQQADEKGNITITLNRNKAYGLIASAKGYIMNSSNLKASKEASRKLEIKMIPIATSEKKTIALQNIFFESGSSILLPSSIPELNKLKQTMQTNAGMKIEIRGYTDNVGTNEINLRLSEARALSVYQYLTDKGIDKNRLTYKGFGENNPVAGNDSEEGRKTKSEDRIFYC</sequence>
<dbReference type="SUPFAM" id="SSF82171">
    <property type="entry name" value="DPP6 N-terminal domain-like"/>
    <property type="match status" value="1"/>
</dbReference>
<dbReference type="Pfam" id="PF07676">
    <property type="entry name" value="PD40"/>
    <property type="match status" value="2"/>
</dbReference>
<dbReference type="SUPFAM" id="SSF103088">
    <property type="entry name" value="OmpA-like"/>
    <property type="match status" value="1"/>
</dbReference>
<dbReference type="PROSITE" id="PS51123">
    <property type="entry name" value="OMPA_2"/>
    <property type="match status" value="1"/>
</dbReference>
<evidence type="ECO:0000256" key="2">
    <source>
        <dbReference type="ARBA" id="ARBA00023136"/>
    </source>
</evidence>
<dbReference type="Gene3D" id="3.30.1330.60">
    <property type="entry name" value="OmpA-like domain"/>
    <property type="match status" value="1"/>
</dbReference>
<evidence type="ECO:0000256" key="3">
    <source>
        <dbReference type="ARBA" id="ARBA00023237"/>
    </source>
</evidence>
<name>A0A9D7SVB8_9BACT</name>
<dbReference type="Pfam" id="PF00691">
    <property type="entry name" value="OmpA"/>
    <property type="match status" value="1"/>
</dbReference>
<dbReference type="PANTHER" id="PTHR30329">
    <property type="entry name" value="STATOR ELEMENT OF FLAGELLAR MOTOR COMPLEX"/>
    <property type="match status" value="1"/>
</dbReference>
<evidence type="ECO:0000256" key="1">
    <source>
        <dbReference type="ARBA" id="ARBA00004442"/>
    </source>
</evidence>
<dbReference type="CDD" id="cd07185">
    <property type="entry name" value="OmpA_C-like"/>
    <property type="match status" value="1"/>
</dbReference>
<organism evidence="7 8">
    <name type="scientific">Candidatus Opimibacter skivensis</name>
    <dbReference type="NCBI Taxonomy" id="2982028"/>
    <lineage>
        <taxon>Bacteria</taxon>
        <taxon>Pseudomonadati</taxon>
        <taxon>Bacteroidota</taxon>
        <taxon>Saprospiria</taxon>
        <taxon>Saprospirales</taxon>
        <taxon>Saprospiraceae</taxon>
        <taxon>Candidatus Opimibacter</taxon>
    </lineage>
</organism>
<dbReference type="InterPro" id="IPR006664">
    <property type="entry name" value="OMP_bac"/>
</dbReference>
<dbReference type="Proteomes" id="UP000808337">
    <property type="component" value="Unassembled WGS sequence"/>
</dbReference>
<reference evidence="7 8" key="1">
    <citation type="submission" date="2020-10" db="EMBL/GenBank/DDBJ databases">
        <title>Connecting structure to function with the recovery of over 1000 high-quality activated sludge metagenome-assembled genomes encoding full-length rRNA genes using long-read sequencing.</title>
        <authorList>
            <person name="Singleton C.M."/>
            <person name="Petriglieri F."/>
            <person name="Kristensen J.M."/>
            <person name="Kirkegaard R.H."/>
            <person name="Michaelsen T.Y."/>
            <person name="Andersen M.H."/>
            <person name="Karst S.M."/>
            <person name="Dueholm M.S."/>
            <person name="Nielsen P.H."/>
            <person name="Albertsen M."/>
        </authorList>
    </citation>
    <scope>NUCLEOTIDE SEQUENCE [LARGE SCALE GENOMIC DNA]</scope>
    <source>
        <strain evidence="7">Ribe_18-Q3-R11-54_MAXAC.273</strain>
    </source>
</reference>
<evidence type="ECO:0000256" key="4">
    <source>
        <dbReference type="PROSITE-ProRule" id="PRU00473"/>
    </source>
</evidence>
<feature type="domain" description="OmpA-like" evidence="6">
    <location>
        <begin position="376"/>
        <end position="490"/>
    </location>
</feature>
<dbReference type="InterPro" id="IPR011042">
    <property type="entry name" value="6-blade_b-propeller_TolB-like"/>
</dbReference>
<accession>A0A9D7SVB8</accession>
<dbReference type="InterPro" id="IPR011659">
    <property type="entry name" value="WD40"/>
</dbReference>
<dbReference type="InterPro" id="IPR036737">
    <property type="entry name" value="OmpA-like_sf"/>
</dbReference>
<protein>
    <submittedName>
        <fullName evidence="7">PD40 domain-containing protein</fullName>
    </submittedName>
</protein>